<feature type="compositionally biased region" description="Gly residues" evidence="1">
    <location>
        <begin position="102"/>
        <end position="114"/>
    </location>
</feature>
<dbReference type="AlphaFoldDB" id="A0A9W7DAK5"/>
<proteinExistence type="predicted"/>
<dbReference type="Proteomes" id="UP001165121">
    <property type="component" value="Unassembled WGS sequence"/>
</dbReference>
<comment type="caution">
    <text evidence="3">The sequence shown here is derived from an EMBL/GenBank/DDBJ whole genome shotgun (WGS) entry which is preliminary data.</text>
</comment>
<name>A0A9W7DAK5_9STRA</name>
<organism evidence="3 4">
    <name type="scientific">Phytophthora fragariaefolia</name>
    <dbReference type="NCBI Taxonomy" id="1490495"/>
    <lineage>
        <taxon>Eukaryota</taxon>
        <taxon>Sar</taxon>
        <taxon>Stramenopiles</taxon>
        <taxon>Oomycota</taxon>
        <taxon>Peronosporomycetes</taxon>
        <taxon>Peronosporales</taxon>
        <taxon>Peronosporaceae</taxon>
        <taxon>Phytophthora</taxon>
    </lineage>
</organism>
<sequence>MADYIQEMNSLRQRLQHMGPSFVIDDTSMSQVLLMGVCAVHREIVTQFDFSYRQGNPPTLQQVRNALLSRDEMEKMAADSAVNNGTGSSAMMHVSQTQGQNTGRGSGKPGGGQGPWARPHGQGQTTGVGNRRAIRCFHCKKMGHLRKDYWYCKQIKAQGKKNKPVGIEKKQTNKSDNASEEGKKPATGAMGYMRFIAEADANESNSNSSSSSEEELQFIGMAVKVARRGPRGDWMLDSGASTHVCIEKERFTSFKKSSTAFQGWDGGISQGNLRGSVVINAIDSRKLNELTLVLNKVEYSPSGPVNSLSLGRMLAEGWEMSTSPPNELPKKGYLSRRGEQLEFIFHGTHIWLNTGNFGELGPGVIASVNADASPLLRWPERLAHLNEASLKFMVKNDIMCATWANTCGVWVPFATSS</sequence>
<dbReference type="Pfam" id="PF22936">
    <property type="entry name" value="Pol_BBD"/>
    <property type="match status" value="1"/>
</dbReference>
<protein>
    <submittedName>
        <fullName evidence="3">Unnamed protein product</fullName>
    </submittedName>
</protein>
<evidence type="ECO:0000259" key="2">
    <source>
        <dbReference type="Pfam" id="PF22936"/>
    </source>
</evidence>
<evidence type="ECO:0000313" key="4">
    <source>
        <dbReference type="Proteomes" id="UP001165121"/>
    </source>
</evidence>
<gene>
    <name evidence="3" type="ORF">Pfra01_003002100</name>
</gene>
<dbReference type="OrthoDB" id="93351at2759"/>
<reference evidence="3" key="1">
    <citation type="submission" date="2023-04" db="EMBL/GenBank/DDBJ databases">
        <title>Phytophthora fragariaefolia NBRC 109709.</title>
        <authorList>
            <person name="Ichikawa N."/>
            <person name="Sato H."/>
            <person name="Tonouchi N."/>
        </authorList>
    </citation>
    <scope>NUCLEOTIDE SEQUENCE</scope>
    <source>
        <strain evidence="3">NBRC 109709</strain>
    </source>
</reference>
<feature type="region of interest" description="Disordered" evidence="1">
    <location>
        <begin position="161"/>
        <end position="188"/>
    </location>
</feature>
<dbReference type="InterPro" id="IPR054722">
    <property type="entry name" value="PolX-like_BBD"/>
</dbReference>
<dbReference type="EMBL" id="BSXT01018982">
    <property type="protein sequence ID" value="GMG17127.1"/>
    <property type="molecule type" value="Genomic_DNA"/>
</dbReference>
<feature type="region of interest" description="Disordered" evidence="1">
    <location>
        <begin position="96"/>
        <end position="129"/>
    </location>
</feature>
<accession>A0A9W7DAK5</accession>
<keyword evidence="4" id="KW-1185">Reference proteome</keyword>
<evidence type="ECO:0000313" key="3">
    <source>
        <dbReference type="EMBL" id="GMG17127.1"/>
    </source>
</evidence>
<feature type="domain" description="Retrovirus-related Pol polyprotein from transposon TNT 1-94-like beta-barrel" evidence="2">
    <location>
        <begin position="234"/>
        <end position="317"/>
    </location>
</feature>
<evidence type="ECO:0000256" key="1">
    <source>
        <dbReference type="SAM" id="MobiDB-lite"/>
    </source>
</evidence>